<dbReference type="EMBL" id="LSRX01001572">
    <property type="protein sequence ID" value="OLP78720.1"/>
    <property type="molecule type" value="Genomic_DNA"/>
</dbReference>
<keyword evidence="1" id="KW-0732">Signal</keyword>
<reference evidence="2 3" key="1">
    <citation type="submission" date="2016-02" db="EMBL/GenBank/DDBJ databases">
        <title>Genome analysis of coral dinoflagellate symbionts highlights evolutionary adaptations to a symbiotic lifestyle.</title>
        <authorList>
            <person name="Aranda M."/>
            <person name="Li Y."/>
            <person name="Liew Y.J."/>
            <person name="Baumgarten S."/>
            <person name="Simakov O."/>
            <person name="Wilson M."/>
            <person name="Piel J."/>
            <person name="Ashoor H."/>
            <person name="Bougouffa S."/>
            <person name="Bajic V.B."/>
            <person name="Ryu T."/>
            <person name="Ravasi T."/>
            <person name="Bayer T."/>
            <person name="Micklem G."/>
            <person name="Kim H."/>
            <person name="Bhak J."/>
            <person name="Lajeunesse T.C."/>
            <person name="Voolstra C.R."/>
        </authorList>
    </citation>
    <scope>NUCLEOTIDE SEQUENCE [LARGE SCALE GENOMIC DNA]</scope>
    <source>
        <strain evidence="2 3">CCMP2467</strain>
    </source>
</reference>
<accession>A0A1Q9C724</accession>
<feature type="signal peptide" evidence="1">
    <location>
        <begin position="1"/>
        <end position="19"/>
    </location>
</feature>
<keyword evidence="3" id="KW-1185">Reference proteome</keyword>
<dbReference type="OrthoDB" id="10456492at2759"/>
<comment type="caution">
    <text evidence="2">The sequence shown here is derived from an EMBL/GenBank/DDBJ whole genome shotgun (WGS) entry which is preliminary data.</text>
</comment>
<gene>
    <name evidence="2" type="ORF">AK812_SmicGene41075</name>
</gene>
<evidence type="ECO:0000256" key="1">
    <source>
        <dbReference type="SAM" id="SignalP"/>
    </source>
</evidence>
<dbReference type="AlphaFoldDB" id="A0A1Q9C724"/>
<evidence type="ECO:0000313" key="2">
    <source>
        <dbReference type="EMBL" id="OLP78720.1"/>
    </source>
</evidence>
<dbReference type="OMA" id="MEGCIDE"/>
<protein>
    <submittedName>
        <fullName evidence="2">Uncharacterized protein</fullName>
    </submittedName>
</protein>
<feature type="chain" id="PRO_5011960440" evidence="1">
    <location>
        <begin position="20"/>
        <end position="129"/>
    </location>
</feature>
<organism evidence="2 3">
    <name type="scientific">Symbiodinium microadriaticum</name>
    <name type="common">Dinoflagellate</name>
    <name type="synonym">Zooxanthella microadriatica</name>
    <dbReference type="NCBI Taxonomy" id="2951"/>
    <lineage>
        <taxon>Eukaryota</taxon>
        <taxon>Sar</taxon>
        <taxon>Alveolata</taxon>
        <taxon>Dinophyceae</taxon>
        <taxon>Suessiales</taxon>
        <taxon>Symbiodiniaceae</taxon>
        <taxon>Symbiodinium</taxon>
    </lineage>
</organism>
<name>A0A1Q9C724_SYMMI</name>
<sequence length="129" mass="13539">MKKLYLLINCLLATRVALALMRCTASGSRSKGCAAQFLAMRECNRAGGKQLLADGAGYAVAPGKTGLFNAEAGLLLQSTPPVRSLAGMQEYGQDYAKSLGIPEGEALAFGFRVPAPARLPGNRVTSLHI</sequence>
<proteinExistence type="predicted"/>
<dbReference type="Proteomes" id="UP000186817">
    <property type="component" value="Unassembled WGS sequence"/>
</dbReference>
<evidence type="ECO:0000313" key="3">
    <source>
        <dbReference type="Proteomes" id="UP000186817"/>
    </source>
</evidence>